<organism evidence="4 5">
    <name type="scientific">Pseudomonas caricapapayae</name>
    <dbReference type="NCBI Taxonomy" id="46678"/>
    <lineage>
        <taxon>Bacteria</taxon>
        <taxon>Pseudomonadati</taxon>
        <taxon>Pseudomonadota</taxon>
        <taxon>Gammaproteobacteria</taxon>
        <taxon>Pseudomonadales</taxon>
        <taxon>Pseudomonadaceae</taxon>
        <taxon>Pseudomonas</taxon>
    </lineage>
</organism>
<dbReference type="AlphaFoldDB" id="A0A0N8QT42"/>
<evidence type="ECO:0000313" key="5">
    <source>
        <dbReference type="Proteomes" id="UP000278587"/>
    </source>
</evidence>
<gene>
    <name evidence="4" type="ORF">ALQ84_04046</name>
</gene>
<evidence type="ECO:0000256" key="1">
    <source>
        <dbReference type="SAM" id="MobiDB-lite"/>
    </source>
</evidence>
<accession>A0A0N8QT42</accession>
<proteinExistence type="predicted"/>
<dbReference type="Pfam" id="PF24390">
    <property type="entry name" value="PRTase-CE"/>
    <property type="match status" value="1"/>
</dbReference>
<protein>
    <submittedName>
        <fullName evidence="4">Uncharacterized protein</fullName>
    </submittedName>
</protein>
<dbReference type="EMBL" id="RBOC01000135">
    <property type="protein sequence ID" value="RMM07602.1"/>
    <property type="molecule type" value="Genomic_DNA"/>
</dbReference>
<sequence>MLMGQCDQHNQAPPSFPDSGQHQQKQNGDIVQPLKEQEKTQLWLDQFGSPADRLLAEKLLDSISYCPLNEFKNSLTKLIKNTLPSKTTSALFIERELQKTRAKLPPPIYESKKTYNPRSKKKHLRAQGAAIQAIKSLKYTSQDIGSETLTTHVATTLCRSNGARFLLQPTANNVRDSKVRNFVILTDFIGSGDRAFAMLDAMWNVPSIRSWHSGRFIKFWVMAYSGTGQGIRKVETHRFAPTVAVVTDCPTLHNSFDADLEDMKSLCKKYGAHSDNPLGWKNTAALLAFEHGAPNNMPAIFISEKNRGKRRWAPLFPKRVTDVLRQSAQLTQTNMDVLFSTALNSLQAIEIAQSPRFKRSNDQSKSAIIVLLAHSQCKRRIAELRRILPLSLDTLIHAIDRAVRRGWLTNSGALTLAGHKAIRFLRRQGKKFFVAPAALAPYYPTQLRAPQ</sequence>
<evidence type="ECO:0000259" key="2">
    <source>
        <dbReference type="Pfam" id="PF24390"/>
    </source>
</evidence>
<feature type="region of interest" description="Disordered" evidence="1">
    <location>
        <begin position="1"/>
        <end position="27"/>
    </location>
</feature>
<evidence type="ECO:0000259" key="3">
    <source>
        <dbReference type="Pfam" id="PF24409"/>
    </source>
</evidence>
<feature type="domain" description="PRTase associated wHTH" evidence="3">
    <location>
        <begin position="369"/>
        <end position="449"/>
    </location>
</feature>
<reference evidence="4 5" key="1">
    <citation type="submission" date="2018-08" db="EMBL/GenBank/DDBJ databases">
        <title>Recombination of ecologically and evolutionarily significant loci maintains genetic cohesion in the Pseudomonas syringae species complex.</title>
        <authorList>
            <person name="Dillon M."/>
            <person name="Thakur S."/>
            <person name="Almeida R.N.D."/>
            <person name="Weir B.S."/>
            <person name="Guttman D.S."/>
        </authorList>
    </citation>
    <scope>NUCLEOTIDE SEQUENCE [LARGE SCALE GENOMIC DNA]</scope>
    <source>
        <strain evidence="4 5">ICMP 4086</strain>
    </source>
</reference>
<dbReference type="Proteomes" id="UP000278587">
    <property type="component" value="Unassembled WGS sequence"/>
</dbReference>
<dbReference type="Pfam" id="PF24409">
    <property type="entry name" value="wHTH-PRTase_assc"/>
    <property type="match status" value="1"/>
</dbReference>
<evidence type="ECO:0000313" key="4">
    <source>
        <dbReference type="EMBL" id="RMM07602.1"/>
    </source>
</evidence>
<dbReference type="InterPro" id="IPR057055">
    <property type="entry name" value="wHTH-PRTase_assoc"/>
</dbReference>
<feature type="compositionally biased region" description="Polar residues" evidence="1">
    <location>
        <begin position="7"/>
        <end position="27"/>
    </location>
</feature>
<name>A0A0N8QT42_9PSED</name>
<comment type="caution">
    <text evidence="4">The sequence shown here is derived from an EMBL/GenBank/DDBJ whole genome shotgun (WGS) entry which is preliminary data.</text>
</comment>
<feature type="domain" description="PRTase-CE" evidence="2">
    <location>
        <begin position="43"/>
        <end position="317"/>
    </location>
</feature>
<dbReference type="InterPro" id="IPR056920">
    <property type="entry name" value="PRTase-CE"/>
</dbReference>